<protein>
    <recommendedName>
        <fullName evidence="3">Transposase</fullName>
    </recommendedName>
</protein>
<reference evidence="1 2" key="1">
    <citation type="submission" date="2018-08" db="EMBL/GenBank/DDBJ databases">
        <title>Streptomyces NEAU-D10 sp. nov., a novel Actinomycete isolated from soil.</title>
        <authorList>
            <person name="Jin L."/>
        </authorList>
    </citation>
    <scope>NUCLEOTIDE SEQUENCE [LARGE SCALE GENOMIC DNA]</scope>
    <source>
        <strain evidence="1 2">NEAU-D10</strain>
    </source>
</reference>
<sequence>MAKDLGVNHETLRTWVKAVEKAGDPGAVAGSAMDTEIARRSACAQEGPPHDCRTVG</sequence>
<name>A0A371PY43_STRIH</name>
<dbReference type="AlphaFoldDB" id="A0A371PY43"/>
<evidence type="ECO:0000313" key="2">
    <source>
        <dbReference type="Proteomes" id="UP000262477"/>
    </source>
</evidence>
<evidence type="ECO:0000313" key="1">
    <source>
        <dbReference type="EMBL" id="REK87231.1"/>
    </source>
</evidence>
<accession>A0A371PY43</accession>
<organism evidence="1 2">
    <name type="scientific">Streptomyces inhibens</name>
    <dbReference type="NCBI Taxonomy" id="2293571"/>
    <lineage>
        <taxon>Bacteria</taxon>
        <taxon>Bacillati</taxon>
        <taxon>Actinomycetota</taxon>
        <taxon>Actinomycetes</taxon>
        <taxon>Kitasatosporales</taxon>
        <taxon>Streptomycetaceae</taxon>
        <taxon>Streptomyces</taxon>
    </lineage>
</organism>
<proteinExistence type="predicted"/>
<comment type="caution">
    <text evidence="1">The sequence shown here is derived from an EMBL/GenBank/DDBJ whole genome shotgun (WGS) entry which is preliminary data.</text>
</comment>
<gene>
    <name evidence="1" type="ORF">DY245_28015</name>
</gene>
<evidence type="ECO:0008006" key="3">
    <source>
        <dbReference type="Google" id="ProtNLM"/>
    </source>
</evidence>
<keyword evidence="2" id="KW-1185">Reference proteome</keyword>
<dbReference type="Proteomes" id="UP000262477">
    <property type="component" value="Unassembled WGS sequence"/>
</dbReference>
<dbReference type="EMBL" id="QUAC01000223">
    <property type="protein sequence ID" value="REK87231.1"/>
    <property type="molecule type" value="Genomic_DNA"/>
</dbReference>
<dbReference type="Gene3D" id="1.10.10.60">
    <property type="entry name" value="Homeodomain-like"/>
    <property type="match status" value="1"/>
</dbReference>